<comment type="function">
    <text evidence="12">The branched-chain alpha-keto dehydrogenase complex catalyzes the overall conversion of alpha-keto acids to acyl-CoA and CO(2). It contains multiple copies of three enzymatic components: branched-chain alpha-keto acid decarboxylase (E1), lipoamide acyltransferase (E2) and lipoamide dehydrogenase (E3). Within this complex, the catalytic function of this enzyme is to accept, and to transfer to coenzyme A, acyl groups that are generated by the branched-chain alpha-keto acid decarboxylase component.</text>
</comment>
<dbReference type="SUPFAM" id="SSF52777">
    <property type="entry name" value="CoA-dependent acyltransferases"/>
    <property type="match status" value="1"/>
</dbReference>
<dbReference type="Gene3D" id="4.10.320.10">
    <property type="entry name" value="E3-binding domain"/>
    <property type="match status" value="1"/>
</dbReference>
<dbReference type="PANTHER" id="PTHR43178:SF5">
    <property type="entry name" value="LIPOAMIDE ACYLTRANSFERASE COMPONENT OF BRANCHED-CHAIN ALPHA-KETO ACID DEHYDROGENASE COMPLEX, MITOCHONDRIAL"/>
    <property type="match status" value="1"/>
</dbReference>
<evidence type="ECO:0000256" key="12">
    <source>
        <dbReference type="ARBA" id="ARBA00059178"/>
    </source>
</evidence>
<dbReference type="InterPro" id="IPR003016">
    <property type="entry name" value="2-oxoA_DH_lipoyl-BS"/>
</dbReference>
<dbReference type="Gene3D" id="2.40.50.100">
    <property type="match status" value="1"/>
</dbReference>
<evidence type="ECO:0000256" key="4">
    <source>
        <dbReference type="ARBA" id="ARBA00022553"/>
    </source>
</evidence>
<evidence type="ECO:0000256" key="5">
    <source>
        <dbReference type="ARBA" id="ARBA00022679"/>
    </source>
</evidence>
<evidence type="ECO:0000256" key="7">
    <source>
        <dbReference type="ARBA" id="ARBA00022946"/>
    </source>
</evidence>
<dbReference type="Pfam" id="PF02817">
    <property type="entry name" value="E3_binding"/>
    <property type="match status" value="1"/>
</dbReference>
<name>A0A8C6X2P9_NAJNA</name>
<dbReference type="FunFam" id="4.10.320.10:FF:000002">
    <property type="entry name" value="Dihydrolipoamide acetyltransferase component of pyruvate dehydrogenase complex"/>
    <property type="match status" value="1"/>
</dbReference>
<dbReference type="SUPFAM" id="SSF51230">
    <property type="entry name" value="Single hybrid motif"/>
    <property type="match status" value="1"/>
</dbReference>
<gene>
    <name evidence="16" type="primary">DBT</name>
</gene>
<dbReference type="InterPro" id="IPR000089">
    <property type="entry name" value="Biotin_lipoyl"/>
</dbReference>
<comment type="cofactor">
    <cofactor evidence="1 13">
        <name>(R)-lipoate</name>
        <dbReference type="ChEBI" id="CHEBI:83088"/>
    </cofactor>
</comment>
<comment type="subcellular location">
    <subcellularLocation>
        <location evidence="2">Mitochondrion matrix</location>
    </subcellularLocation>
</comment>
<dbReference type="GO" id="GO:0031625">
    <property type="term" value="F:ubiquitin protein ligase binding"/>
    <property type="evidence" value="ECO:0007669"/>
    <property type="project" value="Ensembl"/>
</dbReference>
<keyword evidence="6 13" id="KW-0450">Lipoyl</keyword>
<dbReference type="GO" id="GO:0016407">
    <property type="term" value="F:acetyltransferase activity"/>
    <property type="evidence" value="ECO:0007669"/>
    <property type="project" value="TreeGrafter"/>
</dbReference>
<evidence type="ECO:0000256" key="6">
    <source>
        <dbReference type="ARBA" id="ARBA00022823"/>
    </source>
</evidence>
<comment type="similarity">
    <text evidence="3 13">Belongs to the 2-oxoacid dehydrogenase family.</text>
</comment>
<evidence type="ECO:0000259" key="14">
    <source>
        <dbReference type="PROSITE" id="PS50968"/>
    </source>
</evidence>
<evidence type="ECO:0000256" key="9">
    <source>
        <dbReference type="ARBA" id="ARBA00023128"/>
    </source>
</evidence>
<keyword evidence="5 13" id="KW-0808">Transferase</keyword>
<keyword evidence="17" id="KW-1185">Reference proteome</keyword>
<dbReference type="InterPro" id="IPR011053">
    <property type="entry name" value="Single_hybrid_motif"/>
</dbReference>
<reference evidence="16" key="1">
    <citation type="submission" date="2025-08" db="UniProtKB">
        <authorList>
            <consortium name="Ensembl"/>
        </authorList>
    </citation>
    <scope>IDENTIFICATION</scope>
</reference>
<dbReference type="Pfam" id="PF00364">
    <property type="entry name" value="Biotin_lipoyl"/>
    <property type="match status" value="1"/>
</dbReference>
<dbReference type="InterPro" id="IPR023213">
    <property type="entry name" value="CAT-like_dom_sf"/>
</dbReference>
<dbReference type="InterPro" id="IPR001078">
    <property type="entry name" value="2-oxoacid_DH_actylTfrase"/>
</dbReference>
<dbReference type="Proteomes" id="UP000694559">
    <property type="component" value="Unplaced"/>
</dbReference>
<keyword evidence="10 13" id="KW-0012">Acyltransferase</keyword>
<dbReference type="FunFam" id="3.30.559.10:FF:000009">
    <property type="entry name" value="Dihydrolipoamide acetyltransferase component of pyruvate dehydrogenase complex"/>
    <property type="match status" value="1"/>
</dbReference>
<dbReference type="EC" id="2.3.1.-" evidence="13"/>
<dbReference type="GO" id="GO:0043754">
    <property type="term" value="F:dihydrolipoamide branched chain acyltransferase activity"/>
    <property type="evidence" value="ECO:0007669"/>
    <property type="project" value="UniProtKB-EC"/>
</dbReference>
<dbReference type="PROSITE" id="PS50968">
    <property type="entry name" value="BIOTINYL_LIPOYL"/>
    <property type="match status" value="1"/>
</dbReference>
<dbReference type="AlphaFoldDB" id="A0A8C6X2P9"/>
<dbReference type="PROSITE" id="PS00189">
    <property type="entry name" value="LIPOYL"/>
    <property type="match status" value="1"/>
</dbReference>
<dbReference type="CDD" id="cd06849">
    <property type="entry name" value="lipoyl_domain"/>
    <property type="match status" value="1"/>
</dbReference>
<keyword evidence="7" id="KW-0809">Transit peptide</keyword>
<evidence type="ECO:0000313" key="16">
    <source>
        <dbReference type="Ensembl" id="ENSNNAP00000004512.1"/>
    </source>
</evidence>
<evidence type="ECO:0000256" key="2">
    <source>
        <dbReference type="ARBA" id="ARBA00004305"/>
    </source>
</evidence>
<evidence type="ECO:0000256" key="1">
    <source>
        <dbReference type="ARBA" id="ARBA00001938"/>
    </source>
</evidence>
<accession>A0A8C6X2P9</accession>
<evidence type="ECO:0000259" key="15">
    <source>
        <dbReference type="PROSITE" id="PS51826"/>
    </source>
</evidence>
<dbReference type="GO" id="GO:0160157">
    <property type="term" value="C:branched-chain alpha-ketoacid dehydrogenase complex"/>
    <property type="evidence" value="ECO:0007669"/>
    <property type="project" value="Ensembl"/>
</dbReference>
<dbReference type="SUPFAM" id="SSF47005">
    <property type="entry name" value="Peripheral subunit-binding domain of 2-oxo acid dehydrogenase complex"/>
    <property type="match status" value="1"/>
</dbReference>
<evidence type="ECO:0000313" key="17">
    <source>
        <dbReference type="Proteomes" id="UP000694559"/>
    </source>
</evidence>
<feature type="domain" description="Peripheral subunit-binding (PSBD)" evidence="15">
    <location>
        <begin position="195"/>
        <end position="232"/>
    </location>
</feature>
<dbReference type="Pfam" id="PF00198">
    <property type="entry name" value="2-oxoacid_dh"/>
    <property type="match status" value="1"/>
</dbReference>
<dbReference type="InterPro" id="IPR004167">
    <property type="entry name" value="PSBD"/>
</dbReference>
<dbReference type="Ensembl" id="ENSNNAT00000004721.1">
    <property type="protein sequence ID" value="ENSNNAP00000004512.1"/>
    <property type="gene ID" value="ENSNNAG00000003036.1"/>
</dbReference>
<dbReference type="GO" id="GO:0005829">
    <property type="term" value="C:cytosol"/>
    <property type="evidence" value="ECO:0007669"/>
    <property type="project" value="Ensembl"/>
</dbReference>
<evidence type="ECO:0000256" key="3">
    <source>
        <dbReference type="ARBA" id="ARBA00007317"/>
    </source>
</evidence>
<dbReference type="InterPro" id="IPR050743">
    <property type="entry name" value="2-oxoacid_DH_E2_comp"/>
</dbReference>
<evidence type="ECO:0000256" key="11">
    <source>
        <dbReference type="ARBA" id="ARBA00051775"/>
    </source>
</evidence>
<dbReference type="PROSITE" id="PS51826">
    <property type="entry name" value="PSBD"/>
    <property type="match status" value="1"/>
</dbReference>
<keyword evidence="8" id="KW-0007">Acetylation</keyword>
<keyword evidence="4" id="KW-0597">Phosphoprotein</keyword>
<feature type="domain" description="Lipoyl-binding" evidence="14">
    <location>
        <begin position="85"/>
        <end position="160"/>
    </location>
</feature>
<keyword evidence="9" id="KW-0496">Mitochondrion</keyword>
<dbReference type="InterPro" id="IPR036625">
    <property type="entry name" value="E3-bd_dom_sf"/>
</dbReference>
<dbReference type="PANTHER" id="PTHR43178">
    <property type="entry name" value="DIHYDROLIPOAMIDE ACETYLTRANSFERASE COMPONENT OF PYRUVATE DEHYDROGENASE COMPLEX"/>
    <property type="match status" value="1"/>
</dbReference>
<dbReference type="FunFam" id="2.40.50.100:FF:000013">
    <property type="entry name" value="Dihydrolipoamide acetyltransferase component of pyruvate dehydrogenase complex"/>
    <property type="match status" value="1"/>
</dbReference>
<evidence type="ECO:0000256" key="13">
    <source>
        <dbReference type="RuleBase" id="RU003423"/>
    </source>
</evidence>
<protein>
    <recommendedName>
        <fullName evidence="13">Dihydrolipoamide acetyltransferase component of pyruvate dehydrogenase complex</fullName>
        <ecNumber evidence="13">2.3.1.-</ecNumber>
    </recommendedName>
</protein>
<dbReference type="GO" id="GO:0042645">
    <property type="term" value="C:mitochondrial nucleoid"/>
    <property type="evidence" value="ECO:0007669"/>
    <property type="project" value="Ensembl"/>
</dbReference>
<sequence length="513" mass="56972">MRLADKGEEWERRGKESFRSKMAATIALRSSCRAAGRLLCVHQIRLHSDFCLLKQKYISKFEKTLWRYQHQHRFFRITAASHGQIVQFKLSDIGEGITEVTVKEWYVKEGDVVSQFDSICEVQSDKASVTITSRYDGVIRKLHYGLDEIAHVGKPLVDIETATVKAVTPEEDVVETPAVFSEEQIHQQIKGHKTLVTPAVRRLAMENNIKLSEVVGTGKDNRILKEDILNYLAKQTGAILPLSPKPEIIAPSSKPDLAEDKSKEKAARIVTPVSKPIISAKDKTMALSGFQKAMVKTMSAALKIPHFGYCDEVDLTRLIQLRDELKPLAKERGIKLTFMPFFLKAASLGLLHYPILNASVDENCQNITYKASHNIGIAMDTGQGLLVPNVKNVQACSVFEVASELNRLQKLGSANQLGTHELTGGTFTLSNIGTIGGTYAKPMILPPEVAIGALGKIQALPRFNSKGEVFKVQIMNVSWSADHRIIDGATMSRFSNLWKSYLENPASMVMDLK</sequence>
<dbReference type="GO" id="GO:0031405">
    <property type="term" value="F:lipoic acid binding"/>
    <property type="evidence" value="ECO:0007669"/>
    <property type="project" value="TreeGrafter"/>
</dbReference>
<proteinExistence type="inferred from homology"/>
<evidence type="ECO:0000256" key="10">
    <source>
        <dbReference type="ARBA" id="ARBA00023315"/>
    </source>
</evidence>
<organism evidence="16 17">
    <name type="scientific">Naja naja</name>
    <name type="common">Indian cobra</name>
    <dbReference type="NCBI Taxonomy" id="35670"/>
    <lineage>
        <taxon>Eukaryota</taxon>
        <taxon>Metazoa</taxon>
        <taxon>Chordata</taxon>
        <taxon>Craniata</taxon>
        <taxon>Vertebrata</taxon>
        <taxon>Euteleostomi</taxon>
        <taxon>Lepidosauria</taxon>
        <taxon>Squamata</taxon>
        <taxon>Bifurcata</taxon>
        <taxon>Unidentata</taxon>
        <taxon>Episquamata</taxon>
        <taxon>Toxicofera</taxon>
        <taxon>Serpentes</taxon>
        <taxon>Colubroidea</taxon>
        <taxon>Elapidae</taxon>
        <taxon>Elapinae</taxon>
        <taxon>Naja</taxon>
    </lineage>
</organism>
<dbReference type="GO" id="GO:0120552">
    <property type="term" value="P:branched-chain alpha-keto acid decarboxylation to branched-chain acyl-CoA"/>
    <property type="evidence" value="ECO:0007669"/>
    <property type="project" value="Ensembl"/>
</dbReference>
<dbReference type="Gene3D" id="3.30.559.10">
    <property type="entry name" value="Chloramphenicol acetyltransferase-like domain"/>
    <property type="match status" value="1"/>
</dbReference>
<dbReference type="GeneTree" id="ENSGT00940000156750"/>
<reference evidence="16" key="2">
    <citation type="submission" date="2025-09" db="UniProtKB">
        <authorList>
            <consortium name="Ensembl"/>
        </authorList>
    </citation>
    <scope>IDENTIFICATION</scope>
</reference>
<dbReference type="OrthoDB" id="202158at2759"/>
<evidence type="ECO:0000256" key="8">
    <source>
        <dbReference type="ARBA" id="ARBA00022990"/>
    </source>
</evidence>
<dbReference type="OMA" id="MPFCIKA"/>
<dbReference type="GO" id="GO:0015630">
    <property type="term" value="C:microtubule cytoskeleton"/>
    <property type="evidence" value="ECO:0007669"/>
    <property type="project" value="Ensembl"/>
</dbReference>
<comment type="catalytic activity">
    <reaction evidence="11">
        <text>N(6)-[(R)-dihydrolipoyl]-L-lysyl-[protein] + 2-methylpropanoyl-CoA = N(6)-[(R)-S(8)-2-methylpropanoyldihydrolipoyl]-L-lysyl-[protein] + CoA</text>
        <dbReference type="Rhea" id="RHEA:18865"/>
        <dbReference type="Rhea" id="RHEA-COMP:10475"/>
        <dbReference type="Rhea" id="RHEA-COMP:10497"/>
        <dbReference type="ChEBI" id="CHEBI:57287"/>
        <dbReference type="ChEBI" id="CHEBI:57338"/>
        <dbReference type="ChEBI" id="CHEBI:83100"/>
        <dbReference type="ChEBI" id="CHEBI:83142"/>
        <dbReference type="EC" id="2.3.1.168"/>
    </reaction>
    <physiologicalReaction direction="left-to-right" evidence="11">
        <dbReference type="Rhea" id="RHEA:18866"/>
    </physiologicalReaction>
</comment>